<dbReference type="InterPro" id="IPR002931">
    <property type="entry name" value="Transglutaminase-like"/>
</dbReference>
<dbReference type="GO" id="GO:0046872">
    <property type="term" value="F:metal ion binding"/>
    <property type="evidence" value="ECO:0007669"/>
    <property type="project" value="UniProtKB-KW"/>
</dbReference>
<dbReference type="PIRSF" id="PIRSF000459">
    <property type="entry name" value="TGM_EBP42"/>
    <property type="match status" value="1"/>
</dbReference>
<dbReference type="Pfam" id="PF01841">
    <property type="entry name" value="Transglut_core"/>
    <property type="match status" value="1"/>
</dbReference>
<dbReference type="Gene3D" id="3.90.260.10">
    <property type="entry name" value="Transglutaminase-like"/>
    <property type="match status" value="1"/>
</dbReference>
<evidence type="ECO:0000313" key="10">
    <source>
        <dbReference type="Proteomes" id="UP001066276"/>
    </source>
</evidence>
<dbReference type="InterPro" id="IPR050779">
    <property type="entry name" value="Transglutaminase"/>
</dbReference>
<gene>
    <name evidence="9" type="ORF">NDU88_002405</name>
</gene>
<dbReference type="SMART" id="SM00460">
    <property type="entry name" value="TGc"/>
    <property type="match status" value="1"/>
</dbReference>
<proteinExistence type="inferred from homology"/>
<comment type="caution">
    <text evidence="9">The sequence shown here is derived from an EMBL/GenBank/DDBJ whole genome shotgun (WGS) entry which is preliminary data.</text>
</comment>
<organism evidence="9 10">
    <name type="scientific">Pleurodeles waltl</name>
    <name type="common">Iberian ribbed newt</name>
    <dbReference type="NCBI Taxonomy" id="8319"/>
    <lineage>
        <taxon>Eukaryota</taxon>
        <taxon>Metazoa</taxon>
        <taxon>Chordata</taxon>
        <taxon>Craniata</taxon>
        <taxon>Vertebrata</taxon>
        <taxon>Euteleostomi</taxon>
        <taxon>Amphibia</taxon>
        <taxon>Batrachia</taxon>
        <taxon>Caudata</taxon>
        <taxon>Salamandroidea</taxon>
        <taxon>Salamandridae</taxon>
        <taxon>Pleurodelinae</taxon>
        <taxon>Pleurodeles</taxon>
    </lineage>
</organism>
<accession>A0AAV7P6K1</accession>
<dbReference type="FunFam" id="3.90.260.10:FF:000001">
    <property type="entry name" value="Protein-glutamine gamma-glutamyltransferase 2"/>
    <property type="match status" value="1"/>
</dbReference>
<dbReference type="EMBL" id="JANPWB010000011">
    <property type="protein sequence ID" value="KAJ1123938.1"/>
    <property type="molecule type" value="Genomic_DNA"/>
</dbReference>
<dbReference type="Pfam" id="PF00868">
    <property type="entry name" value="Transglut_N"/>
    <property type="match status" value="1"/>
</dbReference>
<dbReference type="SUPFAM" id="SSF49309">
    <property type="entry name" value="Transglutaminase, two C-terminal domains"/>
    <property type="match status" value="1"/>
</dbReference>
<evidence type="ECO:0000256" key="5">
    <source>
        <dbReference type="ARBA" id="ARBA00023315"/>
    </source>
</evidence>
<dbReference type="InterPro" id="IPR023608">
    <property type="entry name" value="Transglutaminase_animal"/>
</dbReference>
<dbReference type="InterPro" id="IPR001102">
    <property type="entry name" value="Transglutaminase_N"/>
</dbReference>
<feature type="binding site" evidence="7">
    <location>
        <position position="406"/>
    </location>
    <ligand>
        <name>Ca(2+)</name>
        <dbReference type="ChEBI" id="CHEBI:29108"/>
    </ligand>
</feature>
<feature type="binding site" evidence="7">
    <location>
        <position position="408"/>
    </location>
    <ligand>
        <name>Ca(2+)</name>
        <dbReference type="ChEBI" id="CHEBI:29108"/>
    </ligand>
</feature>
<dbReference type="InterPro" id="IPR036238">
    <property type="entry name" value="Transglutaminase_C_sf"/>
</dbReference>
<comment type="cofactor">
    <cofactor evidence="7">
        <name>Ca(2+)</name>
        <dbReference type="ChEBI" id="CHEBI:29108"/>
    </cofactor>
    <text evidence="7">Binds 1 Ca(2+) ion per subunit.</text>
</comment>
<dbReference type="Proteomes" id="UP001066276">
    <property type="component" value="Chromosome 7"/>
</dbReference>
<dbReference type="InterPro" id="IPR008958">
    <property type="entry name" value="Transglutaminase_C"/>
</dbReference>
<feature type="binding site" evidence="7">
    <location>
        <position position="455"/>
    </location>
    <ligand>
        <name>Ca(2+)</name>
        <dbReference type="ChEBI" id="CHEBI:29108"/>
    </ligand>
</feature>
<feature type="domain" description="Transglutaminase-like" evidence="8">
    <location>
        <begin position="277"/>
        <end position="369"/>
    </location>
</feature>
<evidence type="ECO:0000259" key="8">
    <source>
        <dbReference type="SMART" id="SM00460"/>
    </source>
</evidence>
<dbReference type="GO" id="GO:0003810">
    <property type="term" value="F:protein-glutamine gamma-glutamyltransferase activity"/>
    <property type="evidence" value="ECO:0007669"/>
    <property type="project" value="UniProtKB-EC"/>
</dbReference>
<dbReference type="InterPro" id="IPR014756">
    <property type="entry name" value="Ig_E-set"/>
</dbReference>
<keyword evidence="5" id="KW-0012">Acyltransferase</keyword>
<feature type="binding site" evidence="7">
    <location>
        <position position="460"/>
    </location>
    <ligand>
        <name>Ca(2+)</name>
        <dbReference type="ChEBI" id="CHEBI:29108"/>
    </ligand>
</feature>
<evidence type="ECO:0000256" key="2">
    <source>
        <dbReference type="ARBA" id="ARBA00022679"/>
    </source>
</evidence>
<dbReference type="InterPro" id="IPR038765">
    <property type="entry name" value="Papain-like_cys_pep_sf"/>
</dbReference>
<keyword evidence="3 7" id="KW-0479">Metal-binding</keyword>
<evidence type="ECO:0000256" key="1">
    <source>
        <dbReference type="ARBA" id="ARBA00005968"/>
    </source>
</evidence>
<protein>
    <recommendedName>
        <fullName evidence="6">protein-glutamine gamma-glutamyltransferase</fullName>
        <ecNumber evidence="6">2.3.2.13</ecNumber>
    </recommendedName>
</protein>
<keyword evidence="10" id="KW-1185">Reference proteome</keyword>
<reference evidence="9" key="1">
    <citation type="journal article" date="2022" name="bioRxiv">
        <title>Sequencing and chromosome-scale assembly of the giantPleurodeles waltlgenome.</title>
        <authorList>
            <person name="Brown T."/>
            <person name="Elewa A."/>
            <person name="Iarovenko S."/>
            <person name="Subramanian E."/>
            <person name="Araus A.J."/>
            <person name="Petzold A."/>
            <person name="Susuki M."/>
            <person name="Suzuki K.-i.T."/>
            <person name="Hayashi T."/>
            <person name="Toyoda A."/>
            <person name="Oliveira C."/>
            <person name="Osipova E."/>
            <person name="Leigh N.D."/>
            <person name="Simon A."/>
            <person name="Yun M.H."/>
        </authorList>
    </citation>
    <scope>NUCLEOTIDE SEQUENCE</scope>
    <source>
        <strain evidence="9">20211129_DDA</strain>
        <tissue evidence="9">Liver</tissue>
    </source>
</reference>
<dbReference type="AlphaFoldDB" id="A0AAV7P6K1"/>
<evidence type="ECO:0000256" key="7">
    <source>
        <dbReference type="PIRSR" id="PIRSR000459-2"/>
    </source>
</evidence>
<evidence type="ECO:0000313" key="9">
    <source>
        <dbReference type="EMBL" id="KAJ1123938.1"/>
    </source>
</evidence>
<dbReference type="EC" id="2.3.2.13" evidence="6"/>
<dbReference type="InterPro" id="IPR036985">
    <property type="entry name" value="Transglutaminase-like_sf"/>
</dbReference>
<dbReference type="PANTHER" id="PTHR11590">
    <property type="entry name" value="PROTEIN-GLUTAMINE GAMMA-GLUTAMYLTRANSFERASE"/>
    <property type="match status" value="1"/>
</dbReference>
<dbReference type="Gene3D" id="2.60.40.10">
    <property type="entry name" value="Immunoglobulins"/>
    <property type="match status" value="2"/>
</dbReference>
<evidence type="ECO:0000256" key="6">
    <source>
        <dbReference type="ARBA" id="ARBA00024222"/>
    </source>
</evidence>
<evidence type="ECO:0000256" key="4">
    <source>
        <dbReference type="ARBA" id="ARBA00022837"/>
    </source>
</evidence>
<dbReference type="FunFam" id="2.60.40.10:FF:000278">
    <property type="entry name" value="Protein-glutamine gamma-glutamyltransferase 2"/>
    <property type="match status" value="1"/>
</dbReference>
<sequence length="623" mass="69211">MAGSSSSFVTVLQVEIIDLHLSSNKKAHHTDSFDSSELILRRGQDFSIGLKLSRDLMPGENMSLITKTGPSPSDSKKTRATIPLSASTHSINSWSVIQKQDYNGDLILTICSPKSAAIGRYSLSIQIKDEAQSHPLEHSLGSFIMLFNPWTPGDDVYMAEDAERVEYVINDLGILFLGTEYQVEAQKWAYGQFDKNILDICLRILDRSINHRRNPAEDVSHRNDPIYICRVLSAMVNSRDDNGVLMDTWSKNSLSGEAPINWKGSAEILHKWWTGGYKTIKYGRSWVFASVLCTVLRCFGIPCRSVTNFNSAQDTDRNLYVDTCYDDEADNADSCSEVLWNFHVWNEVWFARKDLGSSYDGWQAVDASPLEKSGGIYRCGPTSVHAIKEGDVDLDYDTPFMFAAVNADVSIWIVYSDGTKKKVNNNTSKVGNMITTKSIGGSGPVDIKSSYKYPEGSKEERDVFKKATSKLFDGGPVAENSRTLIMTRASEKPSRDPQLSGKFTLTTHPILGQDVKVTLNLSNLTSEAMLVKVHVSSSSVLHHGLRTHVIWKDSKEVPLGPKDGKQLLFLITSGQYRPFLSDEHLLKVVAVCEVEKTDERVVTETFIPLGTSLTTVKAATHVP</sequence>
<dbReference type="Pfam" id="PF00927">
    <property type="entry name" value="Transglut_C"/>
    <property type="match status" value="1"/>
</dbReference>
<dbReference type="PANTHER" id="PTHR11590:SF79">
    <property type="entry name" value="LOC100145475 PROTEIN"/>
    <property type="match status" value="1"/>
</dbReference>
<keyword evidence="2" id="KW-0808">Transferase</keyword>
<dbReference type="SUPFAM" id="SSF81296">
    <property type="entry name" value="E set domains"/>
    <property type="match status" value="1"/>
</dbReference>
<dbReference type="InterPro" id="IPR013783">
    <property type="entry name" value="Ig-like_fold"/>
</dbReference>
<dbReference type="SUPFAM" id="SSF54001">
    <property type="entry name" value="Cysteine proteinases"/>
    <property type="match status" value="1"/>
</dbReference>
<keyword evidence="4 7" id="KW-0106">Calcium</keyword>
<evidence type="ECO:0000256" key="3">
    <source>
        <dbReference type="ARBA" id="ARBA00022723"/>
    </source>
</evidence>
<name>A0AAV7P6K1_PLEWA</name>
<comment type="similarity">
    <text evidence="1">Belongs to the transglutaminase superfamily. Transglutaminase family.</text>
</comment>